<sequence>MGIDDALGDEILAWTDIFQKYLVEEYEDFDRRPRWAPDISAFDWYDEGRRIVSQLRAKFPDVQVLAQFGKYVLSVNEMRENVGRLPISMPGECRTGYIGIRDFVGQNSHR</sequence>
<dbReference type="EMBL" id="CP041765">
    <property type="protein sequence ID" value="QDQ99151.1"/>
    <property type="molecule type" value="Genomic_DNA"/>
</dbReference>
<organism evidence="1 2">
    <name type="scientific">Tomitella fengzijianii</name>
    <dbReference type="NCBI Taxonomy" id="2597660"/>
    <lineage>
        <taxon>Bacteria</taxon>
        <taxon>Bacillati</taxon>
        <taxon>Actinomycetota</taxon>
        <taxon>Actinomycetes</taxon>
        <taxon>Mycobacteriales</taxon>
        <taxon>Tomitella</taxon>
    </lineage>
</organism>
<gene>
    <name evidence="1" type="ORF">FO059_07755</name>
</gene>
<dbReference type="OrthoDB" id="4462970at2"/>
<evidence type="ECO:0000313" key="2">
    <source>
        <dbReference type="Proteomes" id="UP000317344"/>
    </source>
</evidence>
<accession>A0A516X908</accession>
<name>A0A516X908_9ACTN</name>
<dbReference type="Proteomes" id="UP000317344">
    <property type="component" value="Chromosome"/>
</dbReference>
<reference evidence="1 2" key="1">
    <citation type="submission" date="2019-07" db="EMBL/GenBank/DDBJ databases">
        <title>Tomitella cavernea sp. nov., an actinomycete isolated from soil.</title>
        <authorList>
            <person name="Cheng J."/>
        </authorList>
    </citation>
    <scope>NUCLEOTIDE SEQUENCE [LARGE SCALE GENOMIC DNA]</scope>
    <source>
        <strain evidence="1 2">HY188</strain>
    </source>
</reference>
<dbReference type="AlphaFoldDB" id="A0A516X908"/>
<dbReference type="KEGG" id="toy:FO059_07755"/>
<proteinExistence type="predicted"/>
<reference evidence="1 2" key="2">
    <citation type="submission" date="2019-07" db="EMBL/GenBank/DDBJ databases">
        <authorList>
            <person name="Huang Y."/>
        </authorList>
    </citation>
    <scope>NUCLEOTIDE SEQUENCE [LARGE SCALE GENOMIC DNA]</scope>
    <source>
        <strain evidence="1 2">HY188</strain>
    </source>
</reference>
<evidence type="ECO:0000313" key="1">
    <source>
        <dbReference type="EMBL" id="QDQ99151.1"/>
    </source>
</evidence>
<protein>
    <submittedName>
        <fullName evidence="1">Uncharacterized protein</fullName>
    </submittedName>
</protein>
<keyword evidence="2" id="KW-1185">Reference proteome</keyword>